<proteinExistence type="predicted"/>
<gene>
    <name evidence="1" type="ORF">MUN53_09705</name>
</gene>
<evidence type="ECO:0000313" key="2">
    <source>
        <dbReference type="Proteomes" id="UP001165444"/>
    </source>
</evidence>
<dbReference type="Proteomes" id="UP001165444">
    <property type="component" value="Unassembled WGS sequence"/>
</dbReference>
<keyword evidence="2" id="KW-1185">Reference proteome</keyword>
<dbReference type="EMBL" id="JAKZMM010000022">
    <property type="protein sequence ID" value="MCJ2380882.1"/>
    <property type="molecule type" value="Genomic_DNA"/>
</dbReference>
<protein>
    <submittedName>
        <fullName evidence="1">GNAT family N-acetyltransferase</fullName>
    </submittedName>
</protein>
<accession>A0ABT0C1L4</accession>
<dbReference type="Gene3D" id="3.40.630.30">
    <property type="match status" value="1"/>
</dbReference>
<dbReference type="SUPFAM" id="SSF55729">
    <property type="entry name" value="Acyl-CoA N-acyltransferases (Nat)"/>
    <property type="match status" value="1"/>
</dbReference>
<evidence type="ECO:0000313" key="1">
    <source>
        <dbReference type="EMBL" id="MCJ2380882.1"/>
    </source>
</evidence>
<reference evidence="1 2" key="1">
    <citation type="submission" date="2022-03" db="EMBL/GenBank/DDBJ databases">
        <title>Parabacteroides sp. nov. isolated from swine feces.</title>
        <authorList>
            <person name="Bak J.E."/>
        </authorList>
    </citation>
    <scope>NUCLEOTIDE SEQUENCE [LARGE SCALE GENOMIC DNA]</scope>
    <source>
        <strain evidence="1 2">AGMB00274</strain>
    </source>
</reference>
<comment type="caution">
    <text evidence="1">The sequence shown here is derived from an EMBL/GenBank/DDBJ whole genome shotgun (WGS) entry which is preliminary data.</text>
</comment>
<name>A0ABT0C1L4_9BACT</name>
<organism evidence="1 2">
    <name type="scientific">Parabacteroides faecalis</name>
    <dbReference type="NCBI Taxonomy" id="2924040"/>
    <lineage>
        <taxon>Bacteria</taxon>
        <taxon>Pseudomonadati</taxon>
        <taxon>Bacteroidota</taxon>
        <taxon>Bacteroidia</taxon>
        <taxon>Bacteroidales</taxon>
        <taxon>Tannerellaceae</taxon>
        <taxon>Parabacteroides</taxon>
    </lineage>
</organism>
<dbReference type="InterPro" id="IPR016181">
    <property type="entry name" value="Acyl_CoA_acyltransferase"/>
</dbReference>
<sequence length="172" mass="19600">MMNNKNRSEELIIRRAQLSDLKDIMPVFDCARRFMAQTGNPTQWADGYPEPSFIAEEIASGHCYVFVDPLGKIVATFCYIEGDDPTYHVIEGGKWLNEAPYAVLHRLASDGSYSGIADLCLDWCFTKTANLRVDTHQDNKVLQHILLKHGFTYCGIIYVRNHSPRLAYQKIL</sequence>
<dbReference type="RefSeq" id="WP_243325163.1">
    <property type="nucleotide sequence ID" value="NZ_JAKZMM010000022.1"/>
</dbReference>